<name>A0A0L8FUM4_OCTBM</name>
<protein>
    <submittedName>
        <fullName evidence="1">Uncharacterized protein</fullName>
    </submittedName>
</protein>
<reference evidence="1" key="1">
    <citation type="submission" date="2015-07" db="EMBL/GenBank/DDBJ databases">
        <title>MeaNS - Measles Nucleotide Surveillance Program.</title>
        <authorList>
            <person name="Tran T."/>
            <person name="Druce J."/>
        </authorList>
    </citation>
    <scope>NUCLEOTIDE SEQUENCE</scope>
    <source>
        <strain evidence="1">UCB-OBI-ISO-001</strain>
        <tissue evidence="1">Gonad</tissue>
    </source>
</reference>
<sequence length="66" mass="7517">MKEMNKVNRYADLQRGPTRQTVETLFVKILLVGTYIFGSTGILECVQVRSENRGKTPKVVKVLFNT</sequence>
<dbReference type="EMBL" id="KQ426315">
    <property type="protein sequence ID" value="KOF68397.1"/>
    <property type="molecule type" value="Genomic_DNA"/>
</dbReference>
<evidence type="ECO:0000313" key="1">
    <source>
        <dbReference type="EMBL" id="KOF68397.1"/>
    </source>
</evidence>
<organism evidence="1">
    <name type="scientific">Octopus bimaculoides</name>
    <name type="common">California two-spotted octopus</name>
    <dbReference type="NCBI Taxonomy" id="37653"/>
    <lineage>
        <taxon>Eukaryota</taxon>
        <taxon>Metazoa</taxon>
        <taxon>Spiralia</taxon>
        <taxon>Lophotrochozoa</taxon>
        <taxon>Mollusca</taxon>
        <taxon>Cephalopoda</taxon>
        <taxon>Coleoidea</taxon>
        <taxon>Octopodiformes</taxon>
        <taxon>Octopoda</taxon>
        <taxon>Incirrata</taxon>
        <taxon>Octopodidae</taxon>
        <taxon>Octopus</taxon>
    </lineage>
</organism>
<dbReference type="AlphaFoldDB" id="A0A0L8FUM4"/>
<accession>A0A0L8FUM4</accession>
<proteinExistence type="predicted"/>
<gene>
    <name evidence="1" type="ORF">OCBIM_22007387mg</name>
</gene>